<dbReference type="PROSITE" id="PS51257">
    <property type="entry name" value="PROKAR_LIPOPROTEIN"/>
    <property type="match status" value="1"/>
</dbReference>
<dbReference type="Pfam" id="PF16916">
    <property type="entry name" value="ZT_dimer"/>
    <property type="match status" value="1"/>
</dbReference>
<dbReference type="GO" id="GO:0008324">
    <property type="term" value="F:monoatomic cation transmembrane transporter activity"/>
    <property type="evidence" value="ECO:0007669"/>
    <property type="project" value="InterPro"/>
</dbReference>
<dbReference type="PANTHER" id="PTHR43840:SF50">
    <property type="entry name" value="MANGANESE EFFLUX SYSTEM PROTEIN MNES"/>
    <property type="match status" value="1"/>
</dbReference>
<evidence type="ECO:0000256" key="7">
    <source>
        <dbReference type="SAM" id="Phobius"/>
    </source>
</evidence>
<dbReference type="NCBIfam" id="TIGR01297">
    <property type="entry name" value="CDF"/>
    <property type="match status" value="1"/>
</dbReference>
<keyword evidence="11" id="KW-1185">Reference proteome</keyword>
<gene>
    <name evidence="10" type="ORF">H7B67_22605</name>
</gene>
<keyword evidence="6 7" id="KW-0472">Membrane</keyword>
<dbReference type="FunFam" id="1.20.1510.10:FF:000006">
    <property type="entry name" value="Divalent cation efflux transporter"/>
    <property type="match status" value="1"/>
</dbReference>
<dbReference type="InterPro" id="IPR036837">
    <property type="entry name" value="Cation_efflux_CTD_sf"/>
</dbReference>
<dbReference type="SUPFAM" id="SSF160240">
    <property type="entry name" value="Cation efflux protein cytoplasmic domain-like"/>
    <property type="match status" value="1"/>
</dbReference>
<evidence type="ECO:0000256" key="6">
    <source>
        <dbReference type="ARBA" id="ARBA00023136"/>
    </source>
</evidence>
<feature type="transmembrane region" description="Helical" evidence="7">
    <location>
        <begin position="45"/>
        <end position="61"/>
    </location>
</feature>
<sequence>MEAYEKIKQGERGAMLSIGVYIVLACLKIIIGYAYHSEALSADGLNNSTDIVASAAVLIGLRISRKPPDRDHRYGHFRAETVAALIASFIMIVVGLQVLYQAVTNFAAGTYDEPEYLTAWTALFCSIVMFVVYGYNLRLAKRIGSNAIMATAQDNRSDALVSLGAFVGIIGAKLGLAWLDPVAAFAVGVLICKTAVDIFRDATHALTDGFDDRTLKEFRSTIENTPGVGGVKDLKARIHGNNVLLDVTVEVASSMNVAESHDITEEIEKRMNAEHDVAHVFIHIEPEEEGAQSN</sequence>
<dbReference type="Pfam" id="PF01545">
    <property type="entry name" value="Cation_efflux"/>
    <property type="match status" value="1"/>
</dbReference>
<organism evidence="10 11">
    <name type="scientific">Cohnella thailandensis</name>
    <dbReference type="NCBI Taxonomy" id="557557"/>
    <lineage>
        <taxon>Bacteria</taxon>
        <taxon>Bacillati</taxon>
        <taxon>Bacillota</taxon>
        <taxon>Bacilli</taxon>
        <taxon>Bacillales</taxon>
        <taxon>Paenibacillaceae</taxon>
        <taxon>Cohnella</taxon>
    </lineage>
</organism>
<dbReference type="InterPro" id="IPR027469">
    <property type="entry name" value="Cation_efflux_TMD_sf"/>
</dbReference>
<comment type="similarity">
    <text evidence="2">Belongs to the cation diffusion facilitator (CDF) transporter (TC 2.A.4) family.</text>
</comment>
<comment type="subcellular location">
    <subcellularLocation>
        <location evidence="1">Membrane</location>
        <topology evidence="1">Multi-pass membrane protein</topology>
    </subcellularLocation>
</comment>
<dbReference type="InterPro" id="IPR050291">
    <property type="entry name" value="CDF_Transporter"/>
</dbReference>
<evidence type="ECO:0000256" key="3">
    <source>
        <dbReference type="ARBA" id="ARBA00022448"/>
    </source>
</evidence>
<evidence type="ECO:0000256" key="4">
    <source>
        <dbReference type="ARBA" id="ARBA00022692"/>
    </source>
</evidence>
<comment type="caution">
    <text evidence="10">The sequence shown here is derived from an EMBL/GenBank/DDBJ whole genome shotgun (WGS) entry which is preliminary data.</text>
</comment>
<feature type="domain" description="Cation efflux protein cytoplasmic" evidence="9">
    <location>
        <begin position="211"/>
        <end position="287"/>
    </location>
</feature>
<keyword evidence="5 7" id="KW-1133">Transmembrane helix</keyword>
<feature type="transmembrane region" description="Helical" evidence="7">
    <location>
        <begin position="12"/>
        <end position="33"/>
    </location>
</feature>
<dbReference type="AlphaFoldDB" id="A0A841T3J1"/>
<feature type="transmembrane region" description="Helical" evidence="7">
    <location>
        <begin position="159"/>
        <end position="179"/>
    </location>
</feature>
<name>A0A841T3J1_9BACL</name>
<dbReference type="Gene3D" id="3.30.70.1350">
    <property type="entry name" value="Cation efflux protein, cytoplasmic domain"/>
    <property type="match status" value="1"/>
</dbReference>
<dbReference type="Gene3D" id="1.20.1510.10">
    <property type="entry name" value="Cation efflux protein transmembrane domain"/>
    <property type="match status" value="1"/>
</dbReference>
<dbReference type="InterPro" id="IPR002524">
    <property type="entry name" value="Cation_efflux"/>
</dbReference>
<dbReference type="SUPFAM" id="SSF161111">
    <property type="entry name" value="Cation efflux protein transmembrane domain-like"/>
    <property type="match status" value="1"/>
</dbReference>
<proteinExistence type="inferred from homology"/>
<keyword evidence="4 7" id="KW-0812">Transmembrane</keyword>
<dbReference type="InterPro" id="IPR027470">
    <property type="entry name" value="Cation_efflux_CTD"/>
</dbReference>
<feature type="domain" description="Cation efflux protein transmembrane" evidence="8">
    <location>
        <begin position="15"/>
        <end position="206"/>
    </location>
</feature>
<dbReference type="EMBL" id="JACJVQ010000019">
    <property type="protein sequence ID" value="MBB6636928.1"/>
    <property type="molecule type" value="Genomic_DNA"/>
</dbReference>
<feature type="transmembrane region" description="Helical" evidence="7">
    <location>
        <begin position="82"/>
        <end position="100"/>
    </location>
</feature>
<dbReference type="GO" id="GO:0016020">
    <property type="term" value="C:membrane"/>
    <property type="evidence" value="ECO:0007669"/>
    <property type="project" value="UniProtKB-SubCell"/>
</dbReference>
<evidence type="ECO:0000256" key="1">
    <source>
        <dbReference type="ARBA" id="ARBA00004141"/>
    </source>
</evidence>
<reference evidence="10 11" key="1">
    <citation type="submission" date="2020-08" db="EMBL/GenBank/DDBJ databases">
        <title>Cohnella phylogeny.</title>
        <authorList>
            <person name="Dunlap C."/>
        </authorList>
    </citation>
    <scope>NUCLEOTIDE SEQUENCE [LARGE SCALE GENOMIC DNA]</scope>
    <source>
        <strain evidence="10 11">DSM 25241</strain>
    </source>
</reference>
<evidence type="ECO:0000259" key="9">
    <source>
        <dbReference type="Pfam" id="PF16916"/>
    </source>
</evidence>
<evidence type="ECO:0000256" key="5">
    <source>
        <dbReference type="ARBA" id="ARBA00022989"/>
    </source>
</evidence>
<dbReference type="InterPro" id="IPR058533">
    <property type="entry name" value="Cation_efflux_TM"/>
</dbReference>
<feature type="transmembrane region" description="Helical" evidence="7">
    <location>
        <begin position="120"/>
        <end position="138"/>
    </location>
</feature>
<evidence type="ECO:0000313" key="10">
    <source>
        <dbReference type="EMBL" id="MBB6636928.1"/>
    </source>
</evidence>
<evidence type="ECO:0000256" key="2">
    <source>
        <dbReference type="ARBA" id="ARBA00008114"/>
    </source>
</evidence>
<evidence type="ECO:0000259" key="8">
    <source>
        <dbReference type="Pfam" id="PF01545"/>
    </source>
</evidence>
<dbReference type="RefSeq" id="WP_185122125.1">
    <property type="nucleotide sequence ID" value="NZ_JACJVQ010000019.1"/>
</dbReference>
<keyword evidence="3" id="KW-0813">Transport</keyword>
<dbReference type="Proteomes" id="UP000535838">
    <property type="component" value="Unassembled WGS sequence"/>
</dbReference>
<dbReference type="PANTHER" id="PTHR43840">
    <property type="entry name" value="MITOCHONDRIAL METAL TRANSPORTER 1-RELATED"/>
    <property type="match status" value="1"/>
</dbReference>
<accession>A0A841T3J1</accession>
<protein>
    <submittedName>
        <fullName evidence="10">Cation transporter</fullName>
    </submittedName>
</protein>
<evidence type="ECO:0000313" key="11">
    <source>
        <dbReference type="Proteomes" id="UP000535838"/>
    </source>
</evidence>